<dbReference type="EMBL" id="VSRR010127665">
    <property type="protein sequence ID" value="MPD01560.1"/>
    <property type="molecule type" value="Genomic_DNA"/>
</dbReference>
<sequence length="69" mass="7536">MVNLKPQVPSISLFKSVRNTDKAEEGPRKDTSDAVVSGKARQGQTTTRRNTHLPQVWGCCSELPASHMG</sequence>
<evidence type="ECO:0000313" key="2">
    <source>
        <dbReference type="EMBL" id="MPD01560.1"/>
    </source>
</evidence>
<feature type="compositionally biased region" description="Basic and acidic residues" evidence="1">
    <location>
        <begin position="18"/>
        <end position="32"/>
    </location>
</feature>
<proteinExistence type="predicted"/>
<organism evidence="2 3">
    <name type="scientific">Portunus trituberculatus</name>
    <name type="common">Swimming crab</name>
    <name type="synonym">Neptunus trituberculatus</name>
    <dbReference type="NCBI Taxonomy" id="210409"/>
    <lineage>
        <taxon>Eukaryota</taxon>
        <taxon>Metazoa</taxon>
        <taxon>Ecdysozoa</taxon>
        <taxon>Arthropoda</taxon>
        <taxon>Crustacea</taxon>
        <taxon>Multicrustacea</taxon>
        <taxon>Malacostraca</taxon>
        <taxon>Eumalacostraca</taxon>
        <taxon>Eucarida</taxon>
        <taxon>Decapoda</taxon>
        <taxon>Pleocyemata</taxon>
        <taxon>Brachyura</taxon>
        <taxon>Eubrachyura</taxon>
        <taxon>Portunoidea</taxon>
        <taxon>Portunidae</taxon>
        <taxon>Portuninae</taxon>
        <taxon>Portunus</taxon>
    </lineage>
</organism>
<comment type="caution">
    <text evidence="2">The sequence shown here is derived from an EMBL/GenBank/DDBJ whole genome shotgun (WGS) entry which is preliminary data.</text>
</comment>
<name>A0A5B7K3K9_PORTR</name>
<gene>
    <name evidence="2" type="ORF">E2C01_097094</name>
</gene>
<dbReference type="Proteomes" id="UP000324222">
    <property type="component" value="Unassembled WGS sequence"/>
</dbReference>
<keyword evidence="3" id="KW-1185">Reference proteome</keyword>
<accession>A0A5B7K3K9</accession>
<protein>
    <submittedName>
        <fullName evidence="2">Uncharacterized protein</fullName>
    </submittedName>
</protein>
<evidence type="ECO:0000313" key="3">
    <source>
        <dbReference type="Proteomes" id="UP000324222"/>
    </source>
</evidence>
<feature type="region of interest" description="Disordered" evidence="1">
    <location>
        <begin position="1"/>
        <end position="52"/>
    </location>
</feature>
<reference evidence="2 3" key="1">
    <citation type="submission" date="2019-05" db="EMBL/GenBank/DDBJ databases">
        <title>Another draft genome of Portunus trituberculatus and its Hox gene families provides insights of decapod evolution.</title>
        <authorList>
            <person name="Jeong J.-H."/>
            <person name="Song I."/>
            <person name="Kim S."/>
            <person name="Choi T."/>
            <person name="Kim D."/>
            <person name="Ryu S."/>
            <person name="Kim W."/>
        </authorList>
    </citation>
    <scope>NUCLEOTIDE SEQUENCE [LARGE SCALE GENOMIC DNA]</scope>
    <source>
        <tissue evidence="2">Muscle</tissue>
    </source>
</reference>
<dbReference type="AlphaFoldDB" id="A0A5B7K3K9"/>
<evidence type="ECO:0000256" key="1">
    <source>
        <dbReference type="SAM" id="MobiDB-lite"/>
    </source>
</evidence>